<sequence>MMNAAQYTPGGVENLYVSQVPIPEPGEMEVRVQVYATAINRADTLQGTEDYENLIVLEVFSKILMLVDKCSCIEIVLSHKHINARVTRGPGCPTNLSKGLRVMALLTGGGNAEYVICRHEFLIPIPENLDFIKAAAIPEVWLTAFQLLYLIGKLNKDDVVLIHAGGSGVGTAAIQLVKGAGAVAIATAGNDKKIEYATFLGADAAINYKTEKIAEKVLHHTNNKGVTLILDCVGSSMFEDNLKSIRLDGRWVVYGFLGGSQVDTDLRKLLAKRITMTFTTLRSRSVNYKENLIQEFMQKAIPLFQNGTFKPVIEQVFPLSDIAKAHSMIESNQNLGKIILEVKKE</sequence>
<dbReference type="Pfam" id="PF00107">
    <property type="entry name" value="ADH_zinc_N"/>
    <property type="match status" value="1"/>
</dbReference>
<dbReference type="InterPro" id="IPR036291">
    <property type="entry name" value="NAD(P)-bd_dom_sf"/>
</dbReference>
<dbReference type="SMART" id="SM00829">
    <property type="entry name" value="PKS_ER"/>
    <property type="match status" value="1"/>
</dbReference>
<keyword evidence="1" id="KW-0521">NADP</keyword>
<dbReference type="InterPro" id="IPR020843">
    <property type="entry name" value="ER"/>
</dbReference>
<dbReference type="GO" id="GO:0003960">
    <property type="term" value="F:quinone reductase (NADPH) activity"/>
    <property type="evidence" value="ECO:0007669"/>
    <property type="project" value="TreeGrafter"/>
</dbReference>
<dbReference type="KEGG" id="bgt:106057590"/>
<dbReference type="GO" id="GO:0048038">
    <property type="term" value="F:quinone binding"/>
    <property type="evidence" value="ECO:0007669"/>
    <property type="project" value="TreeGrafter"/>
</dbReference>
<dbReference type="Gene3D" id="3.40.50.720">
    <property type="entry name" value="NAD(P)-binding Rossmann-like Domain"/>
    <property type="match status" value="1"/>
</dbReference>
<dbReference type="STRING" id="6526.A0A2C9JKB5"/>
<dbReference type="VEuPathDB" id="VectorBase:BGLAX_049334"/>
<evidence type="ECO:0000313" key="4">
    <source>
        <dbReference type="EnsemblMetazoa" id="BGLB003706-PB"/>
    </source>
</evidence>
<keyword evidence="2" id="KW-0560">Oxidoreductase</keyword>
<feature type="domain" description="Enoyl reductase (ER)" evidence="3">
    <location>
        <begin position="10"/>
        <end position="340"/>
    </location>
</feature>
<evidence type="ECO:0000256" key="2">
    <source>
        <dbReference type="ARBA" id="ARBA00023002"/>
    </source>
</evidence>
<dbReference type="SUPFAM" id="SSF51735">
    <property type="entry name" value="NAD(P)-binding Rossmann-fold domains"/>
    <property type="match status" value="1"/>
</dbReference>
<name>A0A2C9JKB5_BIOGL</name>
<dbReference type="GO" id="GO:0070402">
    <property type="term" value="F:NADPH binding"/>
    <property type="evidence" value="ECO:0007669"/>
    <property type="project" value="TreeGrafter"/>
</dbReference>
<evidence type="ECO:0000313" key="5">
    <source>
        <dbReference type="Proteomes" id="UP000076420"/>
    </source>
</evidence>
<proteinExistence type="predicted"/>
<protein>
    <recommendedName>
        <fullName evidence="3">Enoyl reductase (ER) domain-containing protein</fullName>
    </recommendedName>
</protein>
<gene>
    <name evidence="4" type="primary">106057590</name>
</gene>
<dbReference type="PANTHER" id="PTHR48106">
    <property type="entry name" value="QUINONE OXIDOREDUCTASE PIG3-RELATED"/>
    <property type="match status" value="1"/>
</dbReference>
<evidence type="ECO:0000259" key="3">
    <source>
        <dbReference type="SMART" id="SM00829"/>
    </source>
</evidence>
<dbReference type="NCBIfam" id="TIGR02824">
    <property type="entry name" value="quinone_pig3"/>
    <property type="match status" value="1"/>
</dbReference>
<dbReference type="VEuPathDB" id="VectorBase:BGLB003706"/>
<organism evidence="4 5">
    <name type="scientific">Biomphalaria glabrata</name>
    <name type="common">Bloodfluke planorb</name>
    <name type="synonym">Freshwater snail</name>
    <dbReference type="NCBI Taxonomy" id="6526"/>
    <lineage>
        <taxon>Eukaryota</taxon>
        <taxon>Metazoa</taxon>
        <taxon>Spiralia</taxon>
        <taxon>Lophotrochozoa</taxon>
        <taxon>Mollusca</taxon>
        <taxon>Gastropoda</taxon>
        <taxon>Heterobranchia</taxon>
        <taxon>Euthyneura</taxon>
        <taxon>Panpulmonata</taxon>
        <taxon>Hygrophila</taxon>
        <taxon>Lymnaeoidea</taxon>
        <taxon>Planorbidae</taxon>
        <taxon>Biomphalaria</taxon>
    </lineage>
</organism>
<dbReference type="PANTHER" id="PTHR48106:SF18">
    <property type="entry name" value="QUINONE OXIDOREDUCTASE PIG3"/>
    <property type="match status" value="1"/>
</dbReference>
<dbReference type="CDD" id="cd05276">
    <property type="entry name" value="p53_inducible_oxidoreductase"/>
    <property type="match status" value="1"/>
</dbReference>
<dbReference type="InterPro" id="IPR014189">
    <property type="entry name" value="Quinone_OxRdtase_PIG3"/>
</dbReference>
<reference evidence="4" key="1">
    <citation type="submission" date="2020-05" db="UniProtKB">
        <authorList>
            <consortium name="EnsemblMetazoa"/>
        </authorList>
    </citation>
    <scope>IDENTIFICATION</scope>
    <source>
        <strain evidence="4">BB02</strain>
    </source>
</reference>
<dbReference type="OrthoDB" id="3509362at2759"/>
<dbReference type="Gene3D" id="3.90.180.10">
    <property type="entry name" value="Medium-chain alcohol dehydrogenases, catalytic domain"/>
    <property type="match status" value="1"/>
</dbReference>
<dbReference type="EnsemblMetazoa" id="BGLB003706-RB">
    <property type="protein sequence ID" value="BGLB003706-PB"/>
    <property type="gene ID" value="BGLB003706"/>
</dbReference>
<evidence type="ECO:0000256" key="1">
    <source>
        <dbReference type="ARBA" id="ARBA00022857"/>
    </source>
</evidence>
<dbReference type="AlphaFoldDB" id="A0A2C9JKB5"/>
<accession>A0A2C9JKB5</accession>
<dbReference type="Proteomes" id="UP000076420">
    <property type="component" value="Unassembled WGS sequence"/>
</dbReference>
<dbReference type="InterPro" id="IPR013149">
    <property type="entry name" value="ADH-like_C"/>
</dbReference>
<dbReference type="InterPro" id="IPR011032">
    <property type="entry name" value="GroES-like_sf"/>
</dbReference>
<dbReference type="SUPFAM" id="SSF50129">
    <property type="entry name" value="GroES-like"/>
    <property type="match status" value="1"/>
</dbReference>